<sequence length="167" mass="19188">MTSVRGLVDNPRKKEKTEMNTAPPPQGEKWCEEKVMDFSLAIHHCRRCFSAAPLYYISEESWKGFTEWALKPIPLTIGPTCFNLSQSYKSSKCWKMAWKRGDGCGYVYMACEHYIESLGPSPCCFHECYVLPPSRRCIQEVLPNKKPINCLISFLECSEESFHLMGD</sequence>
<gene>
    <name evidence="2" type="ORF">Bca52824_074187</name>
</gene>
<accession>A0A8X7QFF1</accession>
<dbReference type="AlphaFoldDB" id="A0A8X7QFF1"/>
<evidence type="ECO:0000256" key="1">
    <source>
        <dbReference type="SAM" id="MobiDB-lite"/>
    </source>
</evidence>
<protein>
    <submittedName>
        <fullName evidence="2">Uncharacterized protein</fullName>
    </submittedName>
</protein>
<organism evidence="2 3">
    <name type="scientific">Brassica carinata</name>
    <name type="common">Ethiopian mustard</name>
    <name type="synonym">Abyssinian cabbage</name>
    <dbReference type="NCBI Taxonomy" id="52824"/>
    <lineage>
        <taxon>Eukaryota</taxon>
        <taxon>Viridiplantae</taxon>
        <taxon>Streptophyta</taxon>
        <taxon>Embryophyta</taxon>
        <taxon>Tracheophyta</taxon>
        <taxon>Spermatophyta</taxon>
        <taxon>Magnoliopsida</taxon>
        <taxon>eudicotyledons</taxon>
        <taxon>Gunneridae</taxon>
        <taxon>Pentapetalae</taxon>
        <taxon>rosids</taxon>
        <taxon>malvids</taxon>
        <taxon>Brassicales</taxon>
        <taxon>Brassicaceae</taxon>
        <taxon>Brassiceae</taxon>
        <taxon>Brassica</taxon>
    </lineage>
</organism>
<feature type="region of interest" description="Disordered" evidence="1">
    <location>
        <begin position="1"/>
        <end position="26"/>
    </location>
</feature>
<comment type="caution">
    <text evidence="2">The sequence shown here is derived from an EMBL/GenBank/DDBJ whole genome shotgun (WGS) entry which is preliminary data.</text>
</comment>
<proteinExistence type="predicted"/>
<dbReference type="Proteomes" id="UP000886595">
    <property type="component" value="Unassembled WGS sequence"/>
</dbReference>
<keyword evidence="3" id="KW-1185">Reference proteome</keyword>
<reference evidence="2 3" key="1">
    <citation type="submission" date="2020-02" db="EMBL/GenBank/DDBJ databases">
        <authorList>
            <person name="Ma Q."/>
            <person name="Huang Y."/>
            <person name="Song X."/>
            <person name="Pei D."/>
        </authorList>
    </citation>
    <scope>NUCLEOTIDE SEQUENCE [LARGE SCALE GENOMIC DNA]</scope>
    <source>
        <strain evidence="2">Sxm20200214</strain>
        <tissue evidence="2">Leaf</tissue>
    </source>
</reference>
<name>A0A8X7QFF1_BRACI</name>
<dbReference type="EMBL" id="JAAMPC010000014">
    <property type="protein sequence ID" value="KAG2267108.1"/>
    <property type="molecule type" value="Genomic_DNA"/>
</dbReference>
<evidence type="ECO:0000313" key="3">
    <source>
        <dbReference type="Proteomes" id="UP000886595"/>
    </source>
</evidence>
<evidence type="ECO:0000313" key="2">
    <source>
        <dbReference type="EMBL" id="KAG2267108.1"/>
    </source>
</evidence>